<gene>
    <name evidence="2" type="ORF">UY77_C0002G0040</name>
</gene>
<evidence type="ECO:0000256" key="1">
    <source>
        <dbReference type="SAM" id="MobiDB-lite"/>
    </source>
</evidence>
<sequence>MKKEIRATKAMSAVRAINYDDRMDRRTRRKTGNATGKEEDAPHAGFRTGHETLRQTEKIRRNSFGALTEP</sequence>
<evidence type="ECO:0000313" key="2">
    <source>
        <dbReference type="EMBL" id="KKW33292.1"/>
    </source>
</evidence>
<feature type="region of interest" description="Disordered" evidence="1">
    <location>
        <begin position="19"/>
        <end position="50"/>
    </location>
</feature>
<dbReference type="EMBL" id="LCRI01000002">
    <property type="protein sequence ID" value="KKW33292.1"/>
    <property type="molecule type" value="Genomic_DNA"/>
</dbReference>
<comment type="caution">
    <text evidence="2">The sequence shown here is derived from an EMBL/GenBank/DDBJ whole genome shotgun (WGS) entry which is preliminary data.</text>
</comment>
<feature type="compositionally biased region" description="Basic and acidic residues" evidence="1">
    <location>
        <begin position="36"/>
        <end position="50"/>
    </location>
</feature>
<accession>A0A0G1ZXZ1</accession>
<dbReference type="AlphaFoldDB" id="A0A0G1ZXZ1"/>
<name>A0A0G1ZXZ1_9BACT</name>
<dbReference type="Proteomes" id="UP000034711">
    <property type="component" value="Unassembled WGS sequence"/>
</dbReference>
<reference evidence="2 3" key="1">
    <citation type="journal article" date="2015" name="Nature">
        <title>rRNA introns, odd ribosomes, and small enigmatic genomes across a large radiation of phyla.</title>
        <authorList>
            <person name="Brown C.T."/>
            <person name="Hug L.A."/>
            <person name="Thomas B.C."/>
            <person name="Sharon I."/>
            <person name="Castelle C.J."/>
            <person name="Singh A."/>
            <person name="Wilkins M.J."/>
            <person name="Williams K.H."/>
            <person name="Banfield J.F."/>
        </authorList>
    </citation>
    <scope>NUCLEOTIDE SEQUENCE [LARGE SCALE GENOMIC DNA]</scope>
</reference>
<organism evidence="2 3">
    <name type="scientific">Candidatus Uhrbacteria bacterium GW2011_GWA2_53_10</name>
    <dbReference type="NCBI Taxonomy" id="1618980"/>
    <lineage>
        <taxon>Bacteria</taxon>
        <taxon>Candidatus Uhriibacteriota</taxon>
    </lineage>
</organism>
<protein>
    <submittedName>
        <fullName evidence="2">Uncharacterized protein</fullName>
    </submittedName>
</protein>
<evidence type="ECO:0000313" key="3">
    <source>
        <dbReference type="Proteomes" id="UP000034711"/>
    </source>
</evidence>
<proteinExistence type="predicted"/>